<sequence>MRKSRFISSLVVVLILAVALVGCVKTTTPAPQADTPAKKEFKVGLVTDVGGLNDHSFNFLANKGLEQAVKELGVTKGVVESKQMTDYETNLSRFAQDKYNLVIAVGFLMQDSVTKVSALYPDTKFMIIDSSITDRPNVASAMFKTEQCGYLVGVMAGLLEKTPGIPNALGKNTVGLVGGMAIPPVNDYIAGFIQGAKSVNPDIMINLKYTGKFDDPALGKQTALTQIAGGADIVFHIAGGTGTGVIDAAKEKNVYAIGVDADQNYMAPDNVITSALKGMDVATFDIIKSVMDDKFKSGDVFFDLSNNGVGFATPTKVVPKEVVEKVNDAAQQIKDGKIKVSNEMPAGYK</sequence>
<keyword evidence="9" id="KW-1185">Reference proteome</keyword>
<evidence type="ECO:0000256" key="3">
    <source>
        <dbReference type="ARBA" id="ARBA00022475"/>
    </source>
</evidence>
<dbReference type="OrthoDB" id="9769871at2"/>
<reference evidence="8 9" key="1">
    <citation type="submission" date="2019-03" db="EMBL/GenBank/DDBJ databases">
        <title>Draft Genome Sequence of Desulfosporosinus fructosivorans Strain 63.6F, Isolated from Marine Sediment in the Baltic Sea.</title>
        <authorList>
            <person name="Hausmann B."/>
            <person name="Vandieken V."/>
            <person name="Pjevac P."/>
            <person name="Schreck K."/>
            <person name="Herbold C.W."/>
            <person name="Loy A."/>
        </authorList>
    </citation>
    <scope>NUCLEOTIDE SEQUENCE [LARGE SCALE GENOMIC DNA]</scope>
    <source>
        <strain evidence="8 9">63.6F</strain>
    </source>
</reference>
<gene>
    <name evidence="8" type="ORF">E4K67_16705</name>
</gene>
<evidence type="ECO:0000256" key="5">
    <source>
        <dbReference type="ARBA" id="ARBA00023136"/>
    </source>
</evidence>
<keyword evidence="3" id="KW-1003">Cell membrane</keyword>
<evidence type="ECO:0000256" key="6">
    <source>
        <dbReference type="ARBA" id="ARBA00023288"/>
    </source>
</evidence>
<dbReference type="Proteomes" id="UP000298460">
    <property type="component" value="Unassembled WGS sequence"/>
</dbReference>
<dbReference type="PROSITE" id="PS51257">
    <property type="entry name" value="PROKAR_LIPOPROTEIN"/>
    <property type="match status" value="1"/>
</dbReference>
<dbReference type="InterPro" id="IPR003760">
    <property type="entry name" value="PnrA-like"/>
</dbReference>
<evidence type="ECO:0000256" key="2">
    <source>
        <dbReference type="ARBA" id="ARBA00008610"/>
    </source>
</evidence>
<feature type="domain" description="ABC transporter substrate-binding protein PnrA-like" evidence="7">
    <location>
        <begin position="43"/>
        <end position="341"/>
    </location>
</feature>
<keyword evidence="6" id="KW-0449">Lipoprotein</keyword>
<keyword evidence="5" id="KW-0472">Membrane</keyword>
<dbReference type="AlphaFoldDB" id="A0A4Z0R438"/>
<evidence type="ECO:0000313" key="9">
    <source>
        <dbReference type="Proteomes" id="UP000298460"/>
    </source>
</evidence>
<comment type="subcellular location">
    <subcellularLocation>
        <location evidence="1">Cell membrane</location>
        <topology evidence="1">Lipid-anchor</topology>
    </subcellularLocation>
</comment>
<protein>
    <submittedName>
        <fullName evidence="8">BMP family ABC transporter substrate-binding protein</fullName>
    </submittedName>
</protein>
<dbReference type="InterPro" id="IPR028082">
    <property type="entry name" value="Peripla_BP_I"/>
</dbReference>
<dbReference type="EMBL" id="SPQQ01000006">
    <property type="protein sequence ID" value="TGE36757.1"/>
    <property type="molecule type" value="Genomic_DNA"/>
</dbReference>
<dbReference type="Pfam" id="PF02608">
    <property type="entry name" value="Bmp"/>
    <property type="match status" value="1"/>
</dbReference>
<evidence type="ECO:0000259" key="7">
    <source>
        <dbReference type="Pfam" id="PF02608"/>
    </source>
</evidence>
<keyword evidence="4" id="KW-0732">Signal</keyword>
<dbReference type="Gene3D" id="3.40.50.2300">
    <property type="match status" value="2"/>
</dbReference>
<comment type="similarity">
    <text evidence="2">Belongs to the BMP lipoprotein family.</text>
</comment>
<dbReference type="PANTHER" id="PTHR34296">
    <property type="entry name" value="TRANSCRIPTIONAL ACTIVATOR PROTEIN MED"/>
    <property type="match status" value="1"/>
</dbReference>
<comment type="caution">
    <text evidence="8">The sequence shown here is derived from an EMBL/GenBank/DDBJ whole genome shotgun (WGS) entry which is preliminary data.</text>
</comment>
<name>A0A4Z0R438_9FIRM</name>
<evidence type="ECO:0000256" key="1">
    <source>
        <dbReference type="ARBA" id="ARBA00004193"/>
    </source>
</evidence>
<evidence type="ECO:0000313" key="8">
    <source>
        <dbReference type="EMBL" id="TGE36757.1"/>
    </source>
</evidence>
<dbReference type="GO" id="GO:0005886">
    <property type="term" value="C:plasma membrane"/>
    <property type="evidence" value="ECO:0007669"/>
    <property type="project" value="UniProtKB-SubCell"/>
</dbReference>
<evidence type="ECO:0000256" key="4">
    <source>
        <dbReference type="ARBA" id="ARBA00022729"/>
    </source>
</evidence>
<dbReference type="CDD" id="cd06354">
    <property type="entry name" value="PBP1_PrnA-like"/>
    <property type="match status" value="1"/>
</dbReference>
<dbReference type="SUPFAM" id="SSF53822">
    <property type="entry name" value="Periplasmic binding protein-like I"/>
    <property type="match status" value="1"/>
</dbReference>
<accession>A0A4Z0R438</accession>
<dbReference type="PANTHER" id="PTHR34296:SF2">
    <property type="entry name" value="ABC TRANSPORTER GUANOSINE-BINDING PROTEIN NUPN"/>
    <property type="match status" value="1"/>
</dbReference>
<proteinExistence type="inferred from homology"/>
<organism evidence="8 9">
    <name type="scientific">Desulfosporosinus fructosivorans</name>
    <dbReference type="NCBI Taxonomy" id="2018669"/>
    <lineage>
        <taxon>Bacteria</taxon>
        <taxon>Bacillati</taxon>
        <taxon>Bacillota</taxon>
        <taxon>Clostridia</taxon>
        <taxon>Eubacteriales</taxon>
        <taxon>Desulfitobacteriaceae</taxon>
        <taxon>Desulfosporosinus</taxon>
    </lineage>
</organism>
<dbReference type="RefSeq" id="WP_135548715.1">
    <property type="nucleotide sequence ID" value="NZ_SPQQ01000006.1"/>
</dbReference>
<dbReference type="InterPro" id="IPR050957">
    <property type="entry name" value="BMP_lipoprotein"/>
</dbReference>